<reference evidence="1" key="1">
    <citation type="submission" date="2019-10" db="EMBL/GenBank/DDBJ databases">
        <authorList>
            <consortium name="DOE Joint Genome Institute"/>
            <person name="Kuo A."/>
            <person name="Miyauchi S."/>
            <person name="Kiss E."/>
            <person name="Drula E."/>
            <person name="Kohler A."/>
            <person name="Sanchez-Garcia M."/>
            <person name="Andreopoulos B."/>
            <person name="Barry K.W."/>
            <person name="Bonito G."/>
            <person name="Buee M."/>
            <person name="Carver A."/>
            <person name="Chen C."/>
            <person name="Cichocki N."/>
            <person name="Clum A."/>
            <person name="Culley D."/>
            <person name="Crous P.W."/>
            <person name="Fauchery L."/>
            <person name="Girlanda M."/>
            <person name="Hayes R."/>
            <person name="Keri Z."/>
            <person name="Labutti K."/>
            <person name="Lipzen A."/>
            <person name="Lombard V."/>
            <person name="Magnuson J."/>
            <person name="Maillard F."/>
            <person name="Morin E."/>
            <person name="Murat C."/>
            <person name="Nolan M."/>
            <person name="Ohm R."/>
            <person name="Pangilinan J."/>
            <person name="Pereira M."/>
            <person name="Perotto S."/>
            <person name="Peter M."/>
            <person name="Riley R."/>
            <person name="Sitrit Y."/>
            <person name="Stielow B."/>
            <person name="Szollosi G."/>
            <person name="Zifcakova L."/>
            <person name="Stursova M."/>
            <person name="Spatafora J.W."/>
            <person name="Tedersoo L."/>
            <person name="Vaario L.-M."/>
            <person name="Yamada A."/>
            <person name="Yan M."/>
            <person name="Wang P."/>
            <person name="Xu J."/>
            <person name="Bruns T."/>
            <person name="Baldrian P."/>
            <person name="Vilgalys R."/>
            <person name="Henrissat B."/>
            <person name="Grigoriev I.V."/>
            <person name="Hibbett D."/>
            <person name="Nagy L.G."/>
            <person name="Martin F.M."/>
        </authorList>
    </citation>
    <scope>NUCLEOTIDE SEQUENCE</scope>
    <source>
        <strain evidence="1">P2</strain>
    </source>
</reference>
<sequence length="589" mass="65057">MSSFSILSSSPANTSPRRRALIADERASFYRSWNATTIAHARGSQIHPYPPPSSVFMRANTAKNSDEDFSDLGVTARRKLERLQGSVFAHSLLERGTYHAMEGIEVYNGPIEVSMGYTSSVGIMLAEEIALTNDLVGAVSVTTRGTVARVSELEDTIRGLETIVRRLKRSHESLRIFTEMELANRDLTIGLMRARLNAVTPMEIDLTTVEDEEEYISAPGTPPTSGHTSTTDVSIRMSSFSILSSSPANISPRRRALIADERASFFRSWNATTIAHARGSRIHPYPPPSSVFMRANTAENCDEDFSDLGVNDFVLSHKVTARRKLERLQGSVFARSLLERGTYHAMEGIEVYNGPIEVSMGYTSSVGIMLAEEIALTNDLVGAVSVTTRGTVARVSELEDTVRGLETIVRRLKRSHEALKVFTEMELANRDLTIGLMRARLNAVAPMEIDLTTVEDEEEYISAPGTPPTSGHTSTTDVSIRVETPELVIPEGVLIPIEDDSEEDGEGEVVIPDEIEAPEPVGIILPRHTFNWQDERAQGQEDATPSMRREWPAVEDTGRSFGLKKVEMFFKASEYVGERTEGMSWGTVR</sequence>
<reference evidence="1" key="2">
    <citation type="journal article" date="2020" name="Nat. Commun.">
        <title>Large-scale genome sequencing of mycorrhizal fungi provides insights into the early evolution of symbiotic traits.</title>
        <authorList>
            <person name="Miyauchi S."/>
            <person name="Kiss E."/>
            <person name="Kuo A."/>
            <person name="Drula E."/>
            <person name="Kohler A."/>
            <person name="Sanchez-Garcia M."/>
            <person name="Morin E."/>
            <person name="Andreopoulos B."/>
            <person name="Barry K.W."/>
            <person name="Bonito G."/>
            <person name="Buee M."/>
            <person name="Carver A."/>
            <person name="Chen C."/>
            <person name="Cichocki N."/>
            <person name="Clum A."/>
            <person name="Culley D."/>
            <person name="Crous P.W."/>
            <person name="Fauchery L."/>
            <person name="Girlanda M."/>
            <person name="Hayes R.D."/>
            <person name="Keri Z."/>
            <person name="LaButti K."/>
            <person name="Lipzen A."/>
            <person name="Lombard V."/>
            <person name="Magnuson J."/>
            <person name="Maillard F."/>
            <person name="Murat C."/>
            <person name="Nolan M."/>
            <person name="Ohm R.A."/>
            <person name="Pangilinan J."/>
            <person name="Pereira M.F."/>
            <person name="Perotto S."/>
            <person name="Peter M."/>
            <person name="Pfister S."/>
            <person name="Riley R."/>
            <person name="Sitrit Y."/>
            <person name="Stielow J.B."/>
            <person name="Szollosi G."/>
            <person name="Zifcakova L."/>
            <person name="Stursova M."/>
            <person name="Spatafora J.W."/>
            <person name="Tedersoo L."/>
            <person name="Vaario L.M."/>
            <person name="Yamada A."/>
            <person name="Yan M."/>
            <person name="Wang P."/>
            <person name="Xu J."/>
            <person name="Bruns T."/>
            <person name="Baldrian P."/>
            <person name="Vilgalys R."/>
            <person name="Dunand C."/>
            <person name="Henrissat B."/>
            <person name="Grigoriev I.V."/>
            <person name="Hibbett D."/>
            <person name="Nagy L.G."/>
            <person name="Martin F.M."/>
        </authorList>
    </citation>
    <scope>NUCLEOTIDE SEQUENCE</scope>
    <source>
        <strain evidence="1">P2</strain>
    </source>
</reference>
<accession>A0ACB6YYB0</accession>
<comment type="caution">
    <text evidence="1">The sequence shown here is derived from an EMBL/GenBank/DDBJ whole genome shotgun (WGS) entry which is preliminary data.</text>
</comment>
<proteinExistence type="predicted"/>
<evidence type="ECO:0000313" key="1">
    <source>
        <dbReference type="EMBL" id="KAF9642272.1"/>
    </source>
</evidence>
<name>A0ACB6YYB0_THEGA</name>
<evidence type="ECO:0000313" key="2">
    <source>
        <dbReference type="Proteomes" id="UP000886501"/>
    </source>
</evidence>
<gene>
    <name evidence="1" type="ORF">BDM02DRAFT_3133197</name>
</gene>
<protein>
    <submittedName>
        <fullName evidence="1">Uncharacterized protein</fullName>
    </submittedName>
</protein>
<dbReference type="Proteomes" id="UP000886501">
    <property type="component" value="Unassembled WGS sequence"/>
</dbReference>
<keyword evidence="2" id="KW-1185">Reference proteome</keyword>
<organism evidence="1 2">
    <name type="scientific">Thelephora ganbajun</name>
    <name type="common">Ganba fungus</name>
    <dbReference type="NCBI Taxonomy" id="370292"/>
    <lineage>
        <taxon>Eukaryota</taxon>
        <taxon>Fungi</taxon>
        <taxon>Dikarya</taxon>
        <taxon>Basidiomycota</taxon>
        <taxon>Agaricomycotina</taxon>
        <taxon>Agaricomycetes</taxon>
        <taxon>Thelephorales</taxon>
        <taxon>Thelephoraceae</taxon>
        <taxon>Thelephora</taxon>
    </lineage>
</organism>
<dbReference type="EMBL" id="MU118565">
    <property type="protein sequence ID" value="KAF9642272.1"/>
    <property type="molecule type" value="Genomic_DNA"/>
</dbReference>